<feature type="transmembrane region" description="Helical" evidence="1">
    <location>
        <begin position="685"/>
        <end position="703"/>
    </location>
</feature>
<dbReference type="Pfam" id="PF04892">
    <property type="entry name" value="VanZ"/>
    <property type="match status" value="1"/>
</dbReference>
<feature type="transmembrane region" description="Helical" evidence="1">
    <location>
        <begin position="608"/>
        <end position="626"/>
    </location>
</feature>
<dbReference type="eggNOG" id="COG5652">
    <property type="taxonomic scope" value="Bacteria"/>
</dbReference>
<feature type="transmembrane region" description="Helical" evidence="1">
    <location>
        <begin position="760"/>
        <end position="781"/>
    </location>
</feature>
<dbReference type="Proteomes" id="UP000185062">
    <property type="component" value="Unassembled WGS sequence"/>
</dbReference>
<feature type="transmembrane region" description="Helical" evidence="1">
    <location>
        <begin position="98"/>
        <end position="118"/>
    </location>
</feature>
<feature type="transmembrane region" description="Helical" evidence="1">
    <location>
        <begin position="1036"/>
        <end position="1056"/>
    </location>
</feature>
<name>A0A1N6I313_9PROT</name>
<feature type="transmembrane region" description="Helical" evidence="1">
    <location>
        <begin position="1008"/>
        <end position="1024"/>
    </location>
</feature>
<dbReference type="InterPro" id="IPR006976">
    <property type="entry name" value="VanZ-like"/>
</dbReference>
<gene>
    <name evidence="3" type="ORF">SAMN02743940_1511</name>
</gene>
<evidence type="ECO:0000313" key="3">
    <source>
        <dbReference type="EMBL" id="SIO26414.1"/>
    </source>
</evidence>
<sequence length="1094" mass="123201">MQTHIPLTEKALWQHQHINRTILVQLALLYLFVIVYGSLIPFQWNNLAFATALEKFQQIPLLKLGTDNRADLVANLLLYIPFGFLICGWLVQQHDHPVIILIRIVLSLLFITAVIVSIEFTQQFFQPRTVSLNDIFAEFSGSVIGIGLWLIAGPWCVSHAQAISRGGIKARQTVLIIYTLIYLGLSLFPYDFLLSADEWQIKLASESLGWLFIPHCGTTCIGRLIPEVLIVIPIALLIFGSKQHPSFFLAAMVGAALGILIETLQLTIVSGISQGASIVSRIIGMLLGVKLIQLVRNQDWRNLRQKTRSLLMLGIIPYLAALTWVSGWFSGDWLSLSEGWLRLTQTHFLPFYYHYYSTETVALISLLFQTGLYLPIGIGFWLWHWSESADKWQHGPIWSAVIAATLACLAETGKLFVSGLHPDPTDIWIAAAAAAIAYHLLNLMFSPTTNIPITSGLMHQELASVTQSITGIKILGILTLCIATTAALSSPLSTIWIPVALTIYAALLWWRSDWWLVWVLALLPLLDLTPWSGRLFWTTYDTLLLVTIGIGYLRLHPDRYIQPAFNRLPGLLLSLFTLSAVISLGISILPLTAPDSNAFSHYHSPYNAFRVAKGLFFALAFIPLLVKEWNKPEQAIQKLALGMTLGLLGVVLYVLWERATFSGLFNFTTHYRITGPFPGMHVGGAYIETYLAVTLPFVALWVWQQRRMRTSIAAACLFSLGTYSIMVTFSRTGQAAFILTTIIVIFGFIKLILQTHMRRFINIGTTISLICIIIAVAWPIFGGQYSQSRWATIEQDIIKRTNHWAKVLDILRLQDTSVFGAGPGSFPAAYFWSSDSPTRPATYTFSSESNNQFLRLGSGDALYFEQSVAVLPEQRYQLTLDLRANTENATLTIFICEKSLLYSYTCIPVSLHLKSSAGHWARYETQIYTRHFGPPGSQMRRPVKLSLKNSNVDTIVDIDNIALRDLTGKNLISNGDFSEAMHHWFFSVDNYWPWHIENFYLNIFFEQGWPGLICLFSLIIYALIRWSSCAWRNDKLSLVLFASFIAFLVIGLLNSWNDEPRLSFLFYFLLIIGLMAEVRFIPAQHHSSTTSNTS</sequence>
<feature type="transmembrane region" description="Helical" evidence="1">
    <location>
        <begin position="21"/>
        <end position="44"/>
    </location>
</feature>
<dbReference type="RefSeq" id="WP_051537544.1">
    <property type="nucleotide sequence ID" value="NZ_FSRO01000001.1"/>
</dbReference>
<protein>
    <submittedName>
        <fullName evidence="3">VanZ like family protein</fullName>
    </submittedName>
</protein>
<feature type="transmembrane region" description="Helical" evidence="1">
    <location>
        <begin position="735"/>
        <end position="753"/>
    </location>
</feature>
<evidence type="ECO:0000256" key="1">
    <source>
        <dbReference type="SAM" id="Phobius"/>
    </source>
</evidence>
<feature type="transmembrane region" description="Helical" evidence="1">
    <location>
        <begin position="246"/>
        <end position="266"/>
    </location>
</feature>
<evidence type="ECO:0000259" key="2">
    <source>
        <dbReference type="Pfam" id="PF04892"/>
    </source>
</evidence>
<feature type="transmembrane region" description="Helical" evidence="1">
    <location>
        <begin position="72"/>
        <end position="91"/>
    </location>
</feature>
<feature type="transmembrane region" description="Helical" evidence="1">
    <location>
        <begin position="427"/>
        <end position="445"/>
    </location>
</feature>
<feature type="transmembrane region" description="Helical" evidence="1">
    <location>
        <begin position="272"/>
        <end position="289"/>
    </location>
</feature>
<feature type="transmembrane region" description="Helical" evidence="1">
    <location>
        <begin position="567"/>
        <end position="588"/>
    </location>
</feature>
<feature type="transmembrane region" description="Helical" evidence="1">
    <location>
        <begin position="515"/>
        <end position="531"/>
    </location>
</feature>
<feature type="transmembrane region" description="Helical" evidence="1">
    <location>
        <begin position="494"/>
        <end position="510"/>
    </location>
</feature>
<feature type="transmembrane region" description="Helical" evidence="1">
    <location>
        <begin position="1062"/>
        <end position="1081"/>
    </location>
</feature>
<feature type="transmembrane region" description="Helical" evidence="1">
    <location>
        <begin position="130"/>
        <end position="152"/>
    </location>
</feature>
<feature type="transmembrane region" description="Helical" evidence="1">
    <location>
        <begin position="465"/>
        <end position="488"/>
    </location>
</feature>
<reference evidence="3 4" key="1">
    <citation type="submission" date="2016-12" db="EMBL/GenBank/DDBJ databases">
        <authorList>
            <person name="Song W.-J."/>
            <person name="Kurnit D.M."/>
        </authorList>
    </citation>
    <scope>NUCLEOTIDE SEQUENCE [LARGE SCALE GENOMIC DNA]</scope>
    <source>
        <strain evidence="3 4">ATCC 49181</strain>
    </source>
</reference>
<feature type="transmembrane region" description="Helical" evidence="1">
    <location>
        <begin position="361"/>
        <end position="383"/>
    </location>
</feature>
<keyword evidence="1" id="KW-1133">Transmembrane helix</keyword>
<feature type="transmembrane region" description="Helical" evidence="1">
    <location>
        <begin position="395"/>
        <end position="415"/>
    </location>
</feature>
<dbReference type="EMBL" id="FSRO01000001">
    <property type="protein sequence ID" value="SIO26414.1"/>
    <property type="molecule type" value="Genomic_DNA"/>
</dbReference>
<feature type="transmembrane region" description="Helical" evidence="1">
    <location>
        <begin position="638"/>
        <end position="656"/>
    </location>
</feature>
<keyword evidence="1" id="KW-0472">Membrane</keyword>
<dbReference type="AlphaFoldDB" id="A0A1N6I313"/>
<keyword evidence="1" id="KW-0812">Transmembrane</keyword>
<evidence type="ECO:0000313" key="4">
    <source>
        <dbReference type="Proteomes" id="UP000185062"/>
    </source>
</evidence>
<accession>A0A1N6I313</accession>
<feature type="domain" description="VanZ-like" evidence="2">
    <location>
        <begin position="37"/>
        <end position="151"/>
    </location>
</feature>
<dbReference type="Gene3D" id="2.60.120.260">
    <property type="entry name" value="Galactose-binding domain-like"/>
    <property type="match status" value="1"/>
</dbReference>
<feature type="transmembrane region" description="Helical" evidence="1">
    <location>
        <begin position="212"/>
        <end position="239"/>
    </location>
</feature>
<feature type="transmembrane region" description="Helical" evidence="1">
    <location>
        <begin position="710"/>
        <end position="729"/>
    </location>
</feature>
<dbReference type="STRING" id="44575.SAMN05216419_100838"/>
<keyword evidence="4" id="KW-1185">Reference proteome</keyword>
<organism evidence="3 4">
    <name type="scientific">Nitrosomonas cryotolerans ATCC 49181</name>
    <dbReference type="NCBI Taxonomy" id="1131553"/>
    <lineage>
        <taxon>Bacteria</taxon>
        <taxon>Pseudomonadati</taxon>
        <taxon>Pseudomonadota</taxon>
        <taxon>Betaproteobacteria</taxon>
        <taxon>Nitrosomonadales</taxon>
        <taxon>Nitrosomonadaceae</taxon>
        <taxon>Nitrosomonas</taxon>
    </lineage>
</organism>
<feature type="transmembrane region" description="Helical" evidence="1">
    <location>
        <begin position="537"/>
        <end position="555"/>
    </location>
</feature>
<feature type="transmembrane region" description="Helical" evidence="1">
    <location>
        <begin position="173"/>
        <end position="192"/>
    </location>
</feature>
<feature type="transmembrane region" description="Helical" evidence="1">
    <location>
        <begin position="310"/>
        <end position="329"/>
    </location>
</feature>
<proteinExistence type="predicted"/>